<comment type="caution">
    <text evidence="2">The sequence shown here is derived from an EMBL/GenBank/DDBJ whole genome shotgun (WGS) entry which is preliminary data.</text>
</comment>
<feature type="region of interest" description="Disordered" evidence="1">
    <location>
        <begin position="1"/>
        <end position="42"/>
    </location>
</feature>
<organism evidence="2 3">
    <name type="scientific">Caerostris extrusa</name>
    <name type="common">Bark spider</name>
    <name type="synonym">Caerostris bankana</name>
    <dbReference type="NCBI Taxonomy" id="172846"/>
    <lineage>
        <taxon>Eukaryota</taxon>
        <taxon>Metazoa</taxon>
        <taxon>Ecdysozoa</taxon>
        <taxon>Arthropoda</taxon>
        <taxon>Chelicerata</taxon>
        <taxon>Arachnida</taxon>
        <taxon>Araneae</taxon>
        <taxon>Araneomorphae</taxon>
        <taxon>Entelegynae</taxon>
        <taxon>Araneoidea</taxon>
        <taxon>Araneidae</taxon>
        <taxon>Caerostris</taxon>
    </lineage>
</organism>
<reference evidence="2 3" key="1">
    <citation type="submission" date="2021-06" db="EMBL/GenBank/DDBJ databases">
        <title>Caerostris extrusa draft genome.</title>
        <authorList>
            <person name="Kono N."/>
            <person name="Arakawa K."/>
        </authorList>
    </citation>
    <scope>NUCLEOTIDE SEQUENCE [LARGE SCALE GENOMIC DNA]</scope>
</reference>
<dbReference type="Proteomes" id="UP001054945">
    <property type="component" value="Unassembled WGS sequence"/>
</dbReference>
<feature type="compositionally biased region" description="Polar residues" evidence="1">
    <location>
        <begin position="128"/>
        <end position="137"/>
    </location>
</feature>
<name>A0AAV4NK94_CAEEX</name>
<protein>
    <submittedName>
        <fullName evidence="2">Uncharacterized protein</fullName>
    </submittedName>
</protein>
<dbReference type="AlphaFoldDB" id="A0AAV4NK94"/>
<keyword evidence="3" id="KW-1185">Reference proteome</keyword>
<evidence type="ECO:0000313" key="2">
    <source>
        <dbReference type="EMBL" id="GIX84908.1"/>
    </source>
</evidence>
<evidence type="ECO:0000313" key="3">
    <source>
        <dbReference type="Proteomes" id="UP001054945"/>
    </source>
</evidence>
<feature type="compositionally biased region" description="Basic and acidic residues" evidence="1">
    <location>
        <begin position="1"/>
        <end position="13"/>
    </location>
</feature>
<proteinExistence type="predicted"/>
<gene>
    <name evidence="2" type="ORF">CEXT_43621</name>
</gene>
<evidence type="ECO:0000256" key="1">
    <source>
        <dbReference type="SAM" id="MobiDB-lite"/>
    </source>
</evidence>
<sequence length="169" mass="18833">MKKARETKNRDGAGRNSQWKRRRQGSRGTKFLPSCGPRSRGETRLHCTESQIACVWGWGNFQVGSSLVPGISLILSVGEESDFDTSILSIEEDITDLSDENNMELDYESAHINITGERPGRSRAQLMDSVTTATPVQRSKGPGSDAQHQSWPGNPVLTPTWDRTEHMLY</sequence>
<accession>A0AAV4NK94</accession>
<feature type="region of interest" description="Disordered" evidence="1">
    <location>
        <begin position="118"/>
        <end position="163"/>
    </location>
</feature>
<dbReference type="EMBL" id="BPLR01003462">
    <property type="protein sequence ID" value="GIX84908.1"/>
    <property type="molecule type" value="Genomic_DNA"/>
</dbReference>